<name>A0A4Y1RP74_PRUDU</name>
<accession>A0A4Y1RP74</accession>
<proteinExistence type="predicted"/>
<dbReference type="AlphaFoldDB" id="A0A4Y1RP74"/>
<dbReference type="InterPro" id="IPR002182">
    <property type="entry name" value="NB-ARC"/>
</dbReference>
<dbReference type="GO" id="GO:0006952">
    <property type="term" value="P:defense response"/>
    <property type="evidence" value="ECO:0007669"/>
    <property type="project" value="InterPro"/>
</dbReference>
<protein>
    <submittedName>
        <fullName evidence="3">Disease resistance protein TIR-NBS-LRR class family</fullName>
    </submittedName>
</protein>
<dbReference type="PRINTS" id="PR00364">
    <property type="entry name" value="DISEASERSIST"/>
</dbReference>
<dbReference type="InterPro" id="IPR027417">
    <property type="entry name" value="P-loop_NTPase"/>
</dbReference>
<dbReference type="FunFam" id="3.40.50.10140:FF:000007">
    <property type="entry name" value="Disease resistance protein (TIR-NBS-LRR class)"/>
    <property type="match status" value="1"/>
</dbReference>
<reference evidence="3" key="1">
    <citation type="journal article" date="2019" name="Science">
        <title>Mutation of a bHLH transcription factor allowed almond domestication.</title>
        <authorList>
            <person name="Sanchez-Perez R."/>
            <person name="Pavan S."/>
            <person name="Mazzeo R."/>
            <person name="Moldovan C."/>
            <person name="Aiese Cigliano R."/>
            <person name="Del Cueto J."/>
            <person name="Ricciardi F."/>
            <person name="Lotti C."/>
            <person name="Ricciardi L."/>
            <person name="Dicenta F."/>
            <person name="Lopez-Marques R.L."/>
            <person name="Lindberg Moller B."/>
        </authorList>
    </citation>
    <scope>NUCLEOTIDE SEQUENCE</scope>
</reference>
<keyword evidence="1" id="KW-0520">NAD</keyword>
<dbReference type="GO" id="GO:0007165">
    <property type="term" value="P:signal transduction"/>
    <property type="evidence" value="ECO:0007669"/>
    <property type="project" value="InterPro"/>
</dbReference>
<gene>
    <name evidence="3" type="ORF">Prudu_017621</name>
</gene>
<dbReference type="PANTHER" id="PTHR11017:SF305">
    <property type="entry name" value="TMV RESISTANCE PROTEIN N-LIKE"/>
    <property type="match status" value="1"/>
</dbReference>
<evidence type="ECO:0000256" key="1">
    <source>
        <dbReference type="ARBA" id="ARBA00023027"/>
    </source>
</evidence>
<dbReference type="InterPro" id="IPR000157">
    <property type="entry name" value="TIR_dom"/>
</dbReference>
<dbReference type="Pfam" id="PF01582">
    <property type="entry name" value="TIR"/>
    <property type="match status" value="1"/>
</dbReference>
<feature type="domain" description="TIR" evidence="2">
    <location>
        <begin position="30"/>
        <end position="194"/>
    </location>
</feature>
<dbReference type="PROSITE" id="PS50104">
    <property type="entry name" value="TIR"/>
    <property type="match status" value="1"/>
</dbReference>
<evidence type="ECO:0000259" key="2">
    <source>
        <dbReference type="PROSITE" id="PS50104"/>
    </source>
</evidence>
<dbReference type="SUPFAM" id="SSF52540">
    <property type="entry name" value="P-loop containing nucleoside triphosphate hydrolases"/>
    <property type="match status" value="1"/>
</dbReference>
<dbReference type="Gene3D" id="3.40.50.10140">
    <property type="entry name" value="Toll/interleukin-1 receptor homology (TIR) domain"/>
    <property type="match status" value="1"/>
</dbReference>
<organism evidence="3">
    <name type="scientific">Prunus dulcis</name>
    <name type="common">Almond</name>
    <name type="synonym">Amygdalus dulcis</name>
    <dbReference type="NCBI Taxonomy" id="3755"/>
    <lineage>
        <taxon>Eukaryota</taxon>
        <taxon>Viridiplantae</taxon>
        <taxon>Streptophyta</taxon>
        <taxon>Embryophyta</taxon>
        <taxon>Tracheophyta</taxon>
        <taxon>Spermatophyta</taxon>
        <taxon>Magnoliopsida</taxon>
        <taxon>eudicotyledons</taxon>
        <taxon>Gunneridae</taxon>
        <taxon>Pentapetalae</taxon>
        <taxon>rosids</taxon>
        <taxon>fabids</taxon>
        <taxon>Rosales</taxon>
        <taxon>Rosaceae</taxon>
        <taxon>Amygdaloideae</taxon>
        <taxon>Amygdaleae</taxon>
        <taxon>Prunus</taxon>
    </lineage>
</organism>
<dbReference type="PANTHER" id="PTHR11017">
    <property type="entry name" value="LEUCINE-RICH REPEAT-CONTAINING PROTEIN"/>
    <property type="match status" value="1"/>
</dbReference>
<dbReference type="SUPFAM" id="SSF52200">
    <property type="entry name" value="Toll/Interleukin receptor TIR domain"/>
    <property type="match status" value="1"/>
</dbReference>
<dbReference type="InterPro" id="IPR044974">
    <property type="entry name" value="Disease_R_plants"/>
</dbReference>
<evidence type="ECO:0000313" key="3">
    <source>
        <dbReference type="EMBL" id="BBH06070.1"/>
    </source>
</evidence>
<dbReference type="Gene3D" id="3.40.50.300">
    <property type="entry name" value="P-loop containing nucleotide triphosphate hydrolases"/>
    <property type="match status" value="1"/>
</dbReference>
<dbReference type="EMBL" id="AP019302">
    <property type="protein sequence ID" value="BBH06070.1"/>
    <property type="molecule type" value="Genomic_DNA"/>
</dbReference>
<dbReference type="GO" id="GO:0043531">
    <property type="term" value="F:ADP binding"/>
    <property type="evidence" value="ECO:0007669"/>
    <property type="project" value="InterPro"/>
</dbReference>
<dbReference type="Pfam" id="PF00931">
    <property type="entry name" value="NB-ARC"/>
    <property type="match status" value="1"/>
</dbReference>
<sequence>MTARTLSESPIPPLPIFLKMSNRKSPNHRCTYDAFLSFRGADTRKGFTDHLYTTLDRAGIHTIRDDHEIEGGANISAVLQKAIQESRVSIIVFSKDYASSRWCLDELVTIMYRRETNEHMVMPIFYDVDPSHVRNQTGIFEEAFARHQQRFNKEKVEKWRKALRDVADLGGMVLGDRYESQFIQDIVEVIGNKLDHTWNRRLRVDPYVVGMDYRVKGLNILWDGGIGKTTIAKTAYNQNFNKFQGSSFLADIRATSKLHNGLVHLQRNLLSDLRKGKAKKIYSLDEGITKIEQAIRCKRVLIALDDVDNLEQFNAILGMREWLHPGSK</sequence>
<dbReference type="SMART" id="SM00255">
    <property type="entry name" value="TIR"/>
    <property type="match status" value="1"/>
</dbReference>
<dbReference type="InterPro" id="IPR035897">
    <property type="entry name" value="Toll_tir_struct_dom_sf"/>
</dbReference>